<dbReference type="InterPro" id="IPR010156">
    <property type="entry name" value="CRISPR-assoc_prot_Cas6"/>
</dbReference>
<dbReference type="InterPro" id="IPR049435">
    <property type="entry name" value="Cas_Cas6_C"/>
</dbReference>
<comment type="similarity">
    <text evidence="1">Belongs to the CRISPR-associated protein Cas6/Cse3/CasE family.</text>
</comment>
<reference evidence="5 6" key="1">
    <citation type="journal article" date="2009" name="Stand. Genomic Sci.">
        <title>Complete genome sequence of Halorhabdus utahensis type strain (AX-2).</title>
        <authorList>
            <person name="Anderson I."/>
            <person name="Tindall B.J."/>
            <person name="Pomrenke H."/>
            <person name="Goker M."/>
            <person name="Lapidus A."/>
            <person name="Nolan M."/>
            <person name="Copeland A."/>
            <person name="Glavina Del Rio T."/>
            <person name="Chen F."/>
            <person name="Tice H."/>
            <person name="Cheng J.F."/>
            <person name="Lucas S."/>
            <person name="Chertkov O."/>
            <person name="Bruce D."/>
            <person name="Brettin T."/>
            <person name="Detter J.C."/>
            <person name="Han C."/>
            <person name="Goodwin L."/>
            <person name="Land M."/>
            <person name="Hauser L."/>
            <person name="Chang Y.J."/>
            <person name="Jeffries C.D."/>
            <person name="Pitluck S."/>
            <person name="Pati A."/>
            <person name="Mavromatis K."/>
            <person name="Ivanova N."/>
            <person name="Ovchinnikova G."/>
            <person name="Chen A."/>
            <person name="Palaniappan K."/>
            <person name="Chain P."/>
            <person name="Rohde M."/>
            <person name="Bristow J."/>
            <person name="Eisen J.A."/>
            <person name="Markowitz V."/>
            <person name="Hugenholtz P."/>
            <person name="Kyrpides N.C."/>
            <person name="Klenk H.P."/>
        </authorList>
    </citation>
    <scope>NUCLEOTIDE SEQUENCE [LARGE SCALE GENOMIC DNA]</scope>
    <source>
        <strain evidence="6">DSM 12940 / JCM 11049 / AX-2</strain>
    </source>
</reference>
<dbReference type="PANTHER" id="PTHR36984">
    <property type="entry name" value="CRISPR-ASSOCIATED ENDORIBONUCLEASE CAS6 1"/>
    <property type="match status" value="1"/>
</dbReference>
<dbReference type="GeneID" id="8383734"/>
<dbReference type="GO" id="GO:0051607">
    <property type="term" value="P:defense response to virus"/>
    <property type="evidence" value="ECO:0007669"/>
    <property type="project" value="UniProtKB-KW"/>
</dbReference>
<evidence type="ECO:0000313" key="6">
    <source>
        <dbReference type="Proteomes" id="UP000002071"/>
    </source>
</evidence>
<evidence type="ECO:0000259" key="4">
    <source>
        <dbReference type="Pfam" id="PF01881"/>
    </source>
</evidence>
<dbReference type="Gene3D" id="3.30.70.1890">
    <property type="match status" value="1"/>
</dbReference>
<protein>
    <submittedName>
        <fullName evidence="5">CRISPR-associated protein Cas6</fullName>
    </submittedName>
</protein>
<dbReference type="eggNOG" id="arCOG04342">
    <property type="taxonomic scope" value="Archaea"/>
</dbReference>
<dbReference type="KEGG" id="hut:Huta_1455"/>
<evidence type="ECO:0000256" key="3">
    <source>
        <dbReference type="ARBA" id="ARBA00023118"/>
    </source>
</evidence>
<dbReference type="Proteomes" id="UP000002071">
    <property type="component" value="Chromosome"/>
</dbReference>
<name>C7NNV6_HALUD</name>
<dbReference type="NCBIfam" id="TIGR01877">
    <property type="entry name" value="cas_cas6"/>
    <property type="match status" value="1"/>
</dbReference>
<organism evidence="5 6">
    <name type="scientific">Halorhabdus utahensis (strain DSM 12940 / JCM 11049 / AX-2)</name>
    <dbReference type="NCBI Taxonomy" id="519442"/>
    <lineage>
        <taxon>Archaea</taxon>
        <taxon>Methanobacteriati</taxon>
        <taxon>Methanobacteriota</taxon>
        <taxon>Stenosarchaea group</taxon>
        <taxon>Halobacteria</taxon>
        <taxon>Halobacteriales</taxon>
        <taxon>Haloarculaceae</taxon>
        <taxon>Halorhabdus</taxon>
    </lineage>
</organism>
<gene>
    <name evidence="5" type="ordered locus">Huta_1455</name>
</gene>
<dbReference type="HOGENOM" id="CLU_089858_1_0_2"/>
<evidence type="ECO:0000256" key="2">
    <source>
        <dbReference type="ARBA" id="ARBA00022884"/>
    </source>
</evidence>
<keyword evidence="6" id="KW-1185">Reference proteome</keyword>
<evidence type="ECO:0000256" key="1">
    <source>
        <dbReference type="ARBA" id="ARBA00005937"/>
    </source>
</evidence>
<evidence type="ECO:0000313" key="5">
    <source>
        <dbReference type="EMBL" id="ACV11631.1"/>
    </source>
</evidence>
<dbReference type="STRING" id="519442.Huta_1455"/>
<dbReference type="OrthoDB" id="43942at2157"/>
<proteinExistence type="inferred from homology"/>
<dbReference type="EMBL" id="CP001687">
    <property type="protein sequence ID" value="ACV11631.1"/>
    <property type="molecule type" value="Genomic_DNA"/>
</dbReference>
<dbReference type="CDD" id="cd21140">
    <property type="entry name" value="Cas6_I-like"/>
    <property type="match status" value="1"/>
</dbReference>
<sequence>MRVLARLRARADAAYDNAYHHKLRGRLWKALDGTEYEASHDENRPKAFTYSNPFPPGDMDEGDERTLLVASPYEDLLAHVAADLKDDPELNIGEMPFTVEEITPLAPDVGEPGTSGTISTGTGVLVRIPPWRFEEYGIETEHDEAEFWRPEHTMEPFRNQIEANLDKKHDLFCPEYLPGPSEVDGELFDGYELLKTFAIPVTPTTGETETWVLSKWRFEYTVRNDDHRRHLNLLLDVGIGERNSLGFGFVNIVDKTGPGESAMEGKNAFAR</sequence>
<dbReference type="InterPro" id="IPR045747">
    <property type="entry name" value="CRISPR-assoc_prot_Cas6_N_sf"/>
</dbReference>
<dbReference type="RefSeq" id="WP_015789205.1">
    <property type="nucleotide sequence ID" value="NC_013158.1"/>
</dbReference>
<dbReference type="GO" id="GO:0003723">
    <property type="term" value="F:RNA binding"/>
    <property type="evidence" value="ECO:0007669"/>
    <property type="project" value="UniProtKB-KW"/>
</dbReference>
<dbReference type="Pfam" id="PF01881">
    <property type="entry name" value="Cas_Cas6_C"/>
    <property type="match status" value="1"/>
</dbReference>
<dbReference type="AlphaFoldDB" id="C7NNV6"/>
<feature type="domain" description="CRISPR associated protein Cas6 C-terminal" evidence="4">
    <location>
        <begin position="144"/>
        <end position="252"/>
    </location>
</feature>
<dbReference type="GO" id="GO:0016788">
    <property type="term" value="F:hydrolase activity, acting on ester bonds"/>
    <property type="evidence" value="ECO:0007669"/>
    <property type="project" value="InterPro"/>
</dbReference>
<keyword evidence="3" id="KW-0051">Antiviral defense</keyword>
<keyword evidence="2" id="KW-0694">RNA-binding</keyword>
<dbReference type="Gene3D" id="3.30.70.1900">
    <property type="match status" value="1"/>
</dbReference>
<dbReference type="PANTHER" id="PTHR36984:SF1">
    <property type="entry name" value="CRISPR-ASSOCIATED ENDORIBONUCLEASE CAS6 1"/>
    <property type="match status" value="1"/>
</dbReference>
<accession>C7NNV6</accession>